<evidence type="ECO:0000313" key="2">
    <source>
        <dbReference type="EMBL" id="KZV91026.1"/>
    </source>
</evidence>
<keyword evidence="3" id="KW-1185">Reference proteome</keyword>
<reference evidence="2 3" key="1">
    <citation type="journal article" date="2016" name="Mol. Biol. Evol.">
        <title>Comparative Genomics of Early-Diverging Mushroom-Forming Fungi Provides Insights into the Origins of Lignocellulose Decay Capabilities.</title>
        <authorList>
            <person name="Nagy L.G."/>
            <person name="Riley R."/>
            <person name="Tritt A."/>
            <person name="Adam C."/>
            <person name="Daum C."/>
            <person name="Floudas D."/>
            <person name="Sun H."/>
            <person name="Yadav J.S."/>
            <person name="Pangilinan J."/>
            <person name="Larsson K.H."/>
            <person name="Matsuura K."/>
            <person name="Barry K."/>
            <person name="Labutti K."/>
            <person name="Kuo R."/>
            <person name="Ohm R.A."/>
            <person name="Bhattacharya S.S."/>
            <person name="Shirouzu T."/>
            <person name="Yoshinaga Y."/>
            <person name="Martin F.M."/>
            <person name="Grigoriev I.V."/>
            <person name="Hibbett D.S."/>
        </authorList>
    </citation>
    <scope>NUCLEOTIDE SEQUENCE [LARGE SCALE GENOMIC DNA]</scope>
    <source>
        <strain evidence="2 3">HHB12029</strain>
    </source>
</reference>
<evidence type="ECO:0000256" key="1">
    <source>
        <dbReference type="SAM" id="MobiDB-lite"/>
    </source>
</evidence>
<feature type="region of interest" description="Disordered" evidence="1">
    <location>
        <begin position="255"/>
        <end position="295"/>
    </location>
</feature>
<feature type="region of interest" description="Disordered" evidence="1">
    <location>
        <begin position="432"/>
        <end position="462"/>
    </location>
</feature>
<gene>
    <name evidence="2" type="ORF">EXIGLDRAFT_770292</name>
</gene>
<organism evidence="2 3">
    <name type="scientific">Exidia glandulosa HHB12029</name>
    <dbReference type="NCBI Taxonomy" id="1314781"/>
    <lineage>
        <taxon>Eukaryota</taxon>
        <taxon>Fungi</taxon>
        <taxon>Dikarya</taxon>
        <taxon>Basidiomycota</taxon>
        <taxon>Agaricomycotina</taxon>
        <taxon>Agaricomycetes</taxon>
        <taxon>Auriculariales</taxon>
        <taxon>Exidiaceae</taxon>
        <taxon>Exidia</taxon>
    </lineage>
</organism>
<feature type="compositionally biased region" description="Low complexity" evidence="1">
    <location>
        <begin position="272"/>
        <end position="291"/>
    </location>
</feature>
<accession>A0A165GUE6</accession>
<protein>
    <submittedName>
        <fullName evidence="2">Uncharacterized protein</fullName>
    </submittedName>
</protein>
<sequence length="616" mass="63371">MSRNSMPTILRLKTSIAHIDELIVGLVDSPNAPEWPSATETDIRGVDGRAQNGPSASPLAPAPQNDAPACDLAPSVLRTRGHLFGPSVQSRSSATSLLASSAGPTTVRPAPGPISTRAPPLVTAVPVDYSSKWPNDQAPAVIWTLPVHGGPGASSPSHALDENFPQYPMPRCPAQSVFKAPVRALQLPAPTCPMSELPVPSPSPVVRSIRDTPAESAPSHPALSITIPAPTAAPAPSTAAITEVLPAPVVPVAASQRSLRRQSSRMSVDADGSPSKSKGKAKATSVAVAGPSGPPPASAVTGVALAPVDSTSYKAAAPVLTQNFDALNDGLAKAVATSTERFRDLTGDIGDVRALVHGFAQDAIAARQGDPAAPSDLLCSLIASNNDMVEEVTGHTSRFAELLQALTELQEWREQMTPFLQSAADAIAASNAAPGPVLPSHPIPSAPRPTQGAPGPQPRPLKRLRAADNETSIAVAPPPTRAAGAYVQTATLAPVAPQPVHVGTIALAPPPLPPVNPAPVATAPPPSAAVQVDAPAPSPSVLVGPLKWAKDISGQLRTLITIMPRGATVSRNVRAARAGANYVHAVFPSIQDAYHFVAMWNMARPAGYENVEAILN</sequence>
<feature type="compositionally biased region" description="Pro residues" evidence="1">
    <location>
        <begin position="436"/>
        <end position="447"/>
    </location>
</feature>
<feature type="region of interest" description="Disordered" evidence="1">
    <location>
        <begin position="29"/>
        <end position="67"/>
    </location>
</feature>
<proteinExistence type="predicted"/>
<feature type="compositionally biased region" description="Low complexity" evidence="1">
    <location>
        <begin position="90"/>
        <end position="102"/>
    </location>
</feature>
<dbReference type="Proteomes" id="UP000077266">
    <property type="component" value="Unassembled WGS sequence"/>
</dbReference>
<dbReference type="InParanoid" id="A0A165GUE6"/>
<dbReference type="AlphaFoldDB" id="A0A165GUE6"/>
<dbReference type="EMBL" id="KV426036">
    <property type="protein sequence ID" value="KZV91026.1"/>
    <property type="molecule type" value="Genomic_DNA"/>
</dbReference>
<feature type="region of interest" description="Disordered" evidence="1">
    <location>
        <begin position="85"/>
        <end position="117"/>
    </location>
</feature>
<name>A0A165GUE6_EXIGL</name>
<evidence type="ECO:0000313" key="3">
    <source>
        <dbReference type="Proteomes" id="UP000077266"/>
    </source>
</evidence>